<reference evidence="6" key="1">
    <citation type="submission" date="2023-10" db="EMBL/GenBank/DDBJ databases">
        <authorList>
            <person name="Chen Y."/>
            <person name="Shah S."/>
            <person name="Dougan E. K."/>
            <person name="Thang M."/>
            <person name="Chan C."/>
        </authorList>
    </citation>
    <scope>NUCLEOTIDE SEQUENCE [LARGE SCALE GENOMIC DNA]</scope>
</reference>
<evidence type="ECO:0000256" key="4">
    <source>
        <dbReference type="SAM" id="Phobius"/>
    </source>
</evidence>
<feature type="compositionally biased region" description="Basic and acidic residues" evidence="3">
    <location>
        <begin position="1708"/>
        <end position="1730"/>
    </location>
</feature>
<name>A0ABN9SE14_9DINO</name>
<feature type="compositionally biased region" description="Basic and acidic residues" evidence="3">
    <location>
        <begin position="1660"/>
        <end position="1697"/>
    </location>
</feature>
<dbReference type="EMBL" id="CAUYUJ010010791">
    <property type="protein sequence ID" value="CAK0830270.1"/>
    <property type="molecule type" value="Genomic_DNA"/>
</dbReference>
<evidence type="ECO:0000313" key="7">
    <source>
        <dbReference type="Proteomes" id="UP001189429"/>
    </source>
</evidence>
<keyword evidence="1" id="KW-0862">Zinc</keyword>
<sequence length="1730" mass="191300">MPPFAATAAVAAATVAHPERLKQIELIKQTPGVLWQPALNPRFASEAPGSVKSWWGVKENWKDVLNAALKSGAVKPFSSPGLTDAEIPDHFDSAEQWPQCAKAALQELQRVVGEQAAQIQRLTEGAQRPEAGADDKRLESIVDTKILSRIGIFSGADEEWRQWCFVFESTAGLVDLEQIMTHCEVTEETELGWATQSERVHLRMKVLYHLLIATTRGKALTILQMVPKNNGATGWKRLKEEYAPKSGGRLTAMLMGVLKPEWETAIRGGVRTWEAAWKEWEKSVSLYEAQSLERVTEGTRIAVVVRWAPEDVEAVVRQALGAIGQDYNKLAKVVTDYIASGKVYETTGAPHGIQYDGPMPMDVGLEKKKCDRCGKPGHKAKDCRSHIKCDKCGKQGHKASECRSKPENAEVKRIVNEEDELWVMGVAESVNAINDSSKYVWVSIDSGSDADGCPLGFGHSSDDVDDPTRVELRTATTDEIQDHGEWNVGIAFVDETGHEVMATNRFRIGDFSKPVLSCGIRVTRGAVVHLQTGNSYMAPPSVNGIQRRIPLTMIGKSFYAKCRVLEAGAHRHRSSVEALRARLKELRRLGIIDAAIYGTKKQLWERLVKCEHQLDEKMKVKEALEERQRRLQEGVDPEVPRTLKIPERPDAETVRQHELTHAKFEPWCMGCVFGTGDAAPHRGVQFLTDKEPEVPVVQTDNHFLKDDGDEAEDAANRFSTALAVIDCDAGVPLQLSLPEKGGNHDYTVTSIVSFLRRLGATQLRLRSDGEPSIVSIANAVAAKRLKFDNYKVTQKILQGQARTIRAATEKMLGIKIGPGHVLWPWLVRHVGFIAEMFRMQSNGRTPHRDATGTKYHGVVLRFAEAAMFKHPMSPSGHMTGGRRSRKSKSMWEKGIFLGKTYESDEFLMGTSSGAHLVRTVRRLPGEHQCDLELVAKMVGVPWCRGSGQIGRPKGKRVVILPTAPPEKKQEEAEVDDAKEEKKVPGTTVEKGVAEDGHSYASARSRTGSGYMEDLTGESEVPEIEMGTVGGVDGFVMDEIDPMPVMDPEMDIDWYEGKYDVDLIKAGECKDINAMQEFDVFEAVSPDEIDSTWTRLSTKWVYQEKGEEIRCRFVAREFKSMGPEREGLFTLASEPATGRLIDFKAVNEAEALKGNTTRTMWRMKKNLYGERDASRGFSDFMNRALVSGMEFEQCPDQPCFYRRERDSVDLELHQDDIYATADDIKLQAFTTELGSKVNIKVSKLPKVGAKYQRLKGGRARVEGGMFLTGNKKYADKNIELLSLGKAKSSPTPIVTKLLKEDSEHPLNAEETSLYRQCVGIARYMVYHVAEVTFAVHVLSKRLAAPTGNDMKRLKHLGYYASVTAAAEAIHLQSVMGFLDMNVKIRIRIDSAAGKAVCHRIGVGRIRHLEVRTLWLQAKVRDKKLVVVKQAGETNLADVGTKALTSQRFHWLRAQLGWRPLAGADGMEESTAVRVNLVSDSTSKMARVGAALVALLDSLGSVKADGECDVYSCETDKKEIILKDTRLGTGVHLQGMMLIMAMVFMVIVACAVGGCAGWCVGYFMRPNRAEESKQMKEKVELSQRATKAKKGKVEGRTISTQSQADPPAACGGGEGEPAAELVSLRGEKLILDLSNYNTSPVQTLYTGSSQSAGGGRSPGAWQEDRDRGGGDRDRDRREHGFGKGRGKDKDRERDRDGGKGDSGWRGGRKGRGEGKGDRGGEGKGDDAWRGQR</sequence>
<dbReference type="SMART" id="SM00343">
    <property type="entry name" value="ZnF_C2HC"/>
    <property type="match status" value="2"/>
</dbReference>
<dbReference type="InterPro" id="IPR001878">
    <property type="entry name" value="Znf_CCHC"/>
</dbReference>
<feature type="region of interest" description="Disordered" evidence="3">
    <location>
        <begin position="963"/>
        <end position="984"/>
    </location>
</feature>
<feature type="region of interest" description="Disordered" evidence="3">
    <location>
        <begin position="1570"/>
        <end position="1614"/>
    </location>
</feature>
<evidence type="ECO:0000256" key="2">
    <source>
        <dbReference type="SAM" id="Coils"/>
    </source>
</evidence>
<dbReference type="Pfam" id="PF00098">
    <property type="entry name" value="zf-CCHC"/>
    <property type="match status" value="1"/>
</dbReference>
<evidence type="ECO:0000259" key="5">
    <source>
        <dbReference type="PROSITE" id="PS50158"/>
    </source>
</evidence>
<feature type="compositionally biased region" description="Basic and acidic residues" evidence="3">
    <location>
        <begin position="1570"/>
        <end position="1579"/>
    </location>
</feature>
<protein>
    <recommendedName>
        <fullName evidence="5">CCHC-type domain-containing protein</fullName>
    </recommendedName>
</protein>
<feature type="domain" description="CCHC-type" evidence="5">
    <location>
        <begin position="369"/>
        <end position="385"/>
    </location>
</feature>
<dbReference type="PROSITE" id="PS50158">
    <property type="entry name" value="ZF_CCHC"/>
    <property type="match status" value="2"/>
</dbReference>
<comment type="caution">
    <text evidence="6">The sequence shown here is derived from an EMBL/GenBank/DDBJ whole genome shotgun (WGS) entry which is preliminary data.</text>
</comment>
<keyword evidence="7" id="KW-1185">Reference proteome</keyword>
<keyword evidence="2" id="KW-0175">Coiled coil</keyword>
<evidence type="ECO:0000256" key="1">
    <source>
        <dbReference type="PROSITE-ProRule" id="PRU00047"/>
    </source>
</evidence>
<keyword evidence="4" id="KW-0472">Membrane</keyword>
<accession>A0ABN9SE14</accession>
<keyword evidence="1" id="KW-0863">Zinc-finger</keyword>
<feature type="region of interest" description="Disordered" evidence="3">
    <location>
        <begin position="1638"/>
        <end position="1730"/>
    </location>
</feature>
<feature type="transmembrane region" description="Helical" evidence="4">
    <location>
        <begin position="1534"/>
        <end position="1562"/>
    </location>
</feature>
<evidence type="ECO:0000256" key="3">
    <source>
        <dbReference type="SAM" id="MobiDB-lite"/>
    </source>
</evidence>
<dbReference type="Proteomes" id="UP001189429">
    <property type="component" value="Unassembled WGS sequence"/>
</dbReference>
<gene>
    <name evidence="6" type="ORF">PCOR1329_LOCUS28961</name>
</gene>
<feature type="domain" description="CCHC-type" evidence="5">
    <location>
        <begin position="388"/>
        <end position="404"/>
    </location>
</feature>
<keyword evidence="1" id="KW-0479">Metal-binding</keyword>
<dbReference type="Gene3D" id="4.10.60.10">
    <property type="entry name" value="Zinc finger, CCHC-type"/>
    <property type="match status" value="1"/>
</dbReference>
<feature type="compositionally biased region" description="Polar residues" evidence="3">
    <location>
        <begin position="1638"/>
        <end position="1649"/>
    </location>
</feature>
<proteinExistence type="predicted"/>
<dbReference type="InterPro" id="IPR036875">
    <property type="entry name" value="Znf_CCHC_sf"/>
</dbReference>
<organism evidence="6 7">
    <name type="scientific">Prorocentrum cordatum</name>
    <dbReference type="NCBI Taxonomy" id="2364126"/>
    <lineage>
        <taxon>Eukaryota</taxon>
        <taxon>Sar</taxon>
        <taxon>Alveolata</taxon>
        <taxon>Dinophyceae</taxon>
        <taxon>Prorocentrales</taxon>
        <taxon>Prorocentraceae</taxon>
        <taxon>Prorocentrum</taxon>
    </lineage>
</organism>
<keyword evidence="4" id="KW-1133">Transmembrane helix</keyword>
<dbReference type="SUPFAM" id="SSF57756">
    <property type="entry name" value="Retrovirus zinc finger-like domains"/>
    <property type="match status" value="1"/>
</dbReference>
<feature type="coiled-coil region" evidence="2">
    <location>
        <begin position="569"/>
        <end position="634"/>
    </location>
</feature>
<keyword evidence="4" id="KW-0812">Transmembrane</keyword>
<evidence type="ECO:0000313" key="6">
    <source>
        <dbReference type="EMBL" id="CAK0830270.1"/>
    </source>
</evidence>